<dbReference type="SUPFAM" id="SSF55469">
    <property type="entry name" value="FMN-dependent nitroreductase-like"/>
    <property type="match status" value="2"/>
</dbReference>
<feature type="region of interest" description="Disordered" evidence="1">
    <location>
        <begin position="187"/>
        <end position="216"/>
    </location>
</feature>
<keyword evidence="3" id="KW-1185">Reference proteome</keyword>
<dbReference type="EMBL" id="QUAK01000239">
    <property type="protein sequence ID" value="RFU82286.1"/>
    <property type="molecule type" value="Genomic_DNA"/>
</dbReference>
<proteinExistence type="predicted"/>
<protein>
    <submittedName>
        <fullName evidence="2">Nitroreductase</fullName>
    </submittedName>
</protein>
<evidence type="ECO:0000313" key="2">
    <source>
        <dbReference type="EMBL" id="RFU82286.1"/>
    </source>
</evidence>
<dbReference type="NCBIfam" id="NF047509">
    <property type="entry name" value="Rv3131_FMN_oxido"/>
    <property type="match status" value="1"/>
</dbReference>
<name>A0A372LUE2_9ACTN</name>
<dbReference type="PANTHER" id="PTHR23026:SF123">
    <property type="entry name" value="NAD(P)H NITROREDUCTASE RV3131-RELATED"/>
    <property type="match status" value="1"/>
</dbReference>
<dbReference type="InterPro" id="IPR050627">
    <property type="entry name" value="Nitroreductase/BluB"/>
</dbReference>
<comment type="caution">
    <text evidence="2">The sequence shown here is derived from an EMBL/GenBank/DDBJ whole genome shotgun (WGS) entry which is preliminary data.</text>
</comment>
<dbReference type="RefSeq" id="WP_128560023.1">
    <property type="nucleotide sequence ID" value="NZ_QUAK01000239.1"/>
</dbReference>
<dbReference type="AlphaFoldDB" id="A0A372LUE2"/>
<dbReference type="Gene3D" id="3.40.109.10">
    <property type="entry name" value="NADH Oxidase"/>
    <property type="match status" value="1"/>
</dbReference>
<dbReference type="OrthoDB" id="8156917at2"/>
<dbReference type="PANTHER" id="PTHR23026">
    <property type="entry name" value="NADPH NITROREDUCTASE"/>
    <property type="match status" value="1"/>
</dbReference>
<organism evidence="2 3">
    <name type="scientific">Streptomyces triticagri</name>
    <dbReference type="NCBI Taxonomy" id="2293568"/>
    <lineage>
        <taxon>Bacteria</taxon>
        <taxon>Bacillati</taxon>
        <taxon>Actinomycetota</taxon>
        <taxon>Actinomycetes</taxon>
        <taxon>Kitasatosporales</taxon>
        <taxon>Streptomycetaceae</taxon>
        <taxon>Streptomyces</taxon>
    </lineage>
</organism>
<gene>
    <name evidence="2" type="ORF">DY218_34010</name>
</gene>
<accession>A0A372LUE2</accession>
<feature type="compositionally biased region" description="Basic and acidic residues" evidence="1">
    <location>
        <begin position="187"/>
        <end position="201"/>
    </location>
</feature>
<evidence type="ECO:0000313" key="3">
    <source>
        <dbReference type="Proteomes" id="UP000263094"/>
    </source>
</evidence>
<reference evidence="2 3" key="1">
    <citation type="submission" date="2018-08" db="EMBL/GenBank/DDBJ databases">
        <title>Isolation, diversity and antifungal activity of Actinobacteria from wheat.</title>
        <authorList>
            <person name="Han C."/>
        </authorList>
    </citation>
    <scope>NUCLEOTIDE SEQUENCE [LARGE SCALE GENOMIC DNA]</scope>
    <source>
        <strain evidence="2 3">NEAU-YY421</strain>
    </source>
</reference>
<dbReference type="Proteomes" id="UP000263094">
    <property type="component" value="Unassembled WGS sequence"/>
</dbReference>
<dbReference type="InterPro" id="IPR000415">
    <property type="entry name" value="Nitroreductase-like"/>
</dbReference>
<evidence type="ECO:0000256" key="1">
    <source>
        <dbReference type="SAM" id="MobiDB-lite"/>
    </source>
</evidence>
<dbReference type="GO" id="GO:0016491">
    <property type="term" value="F:oxidoreductase activity"/>
    <property type="evidence" value="ECO:0007669"/>
    <property type="project" value="InterPro"/>
</dbReference>
<sequence length="347" mass="37881">MPFRRRTPSPALDADQVAEFVRAATTAPSLHNSQPWLFRYDRRREVLQVRADPSRRMAAADPSLRSLHISVGAALFNLRVAVARSGRVPETRLLPDPRDPLLSAEVHLGESLAAAADEGEPARDVRELSDLHPALLRRHTSRAPFSDERVAPALLDGLRGAALVEGTRLAFPDPFHCQTIASLAAEAEMRESDDPARRAELGRWTGDPAVGGGRRRDGIPAFAFGPRPRGGGAPVRDFDPTGAGPLRESVRFEESAQLALIGTVRDRPEDWLRAGQAMERVLLRATLDGLATSVATHVLEEDGIRWAVRDPSAGLGFVQMVIRFGYGPEGPATRRRRVDEVLSFTNG</sequence>